<proteinExistence type="predicted"/>
<keyword evidence="2" id="KW-0472">Membrane</keyword>
<protein>
    <submittedName>
        <fullName evidence="3">Uncharacterized protein</fullName>
    </submittedName>
</protein>
<keyword evidence="2" id="KW-1133">Transmembrane helix</keyword>
<reference evidence="3" key="1">
    <citation type="journal article" date="2008" name="Nature">
        <title>The amphioxus genome and the evolution of the chordate karyotype.</title>
        <authorList>
            <consortium name="US DOE Joint Genome Institute (JGI-PGF)"/>
            <person name="Putnam N.H."/>
            <person name="Butts T."/>
            <person name="Ferrier D.E.K."/>
            <person name="Furlong R.F."/>
            <person name="Hellsten U."/>
            <person name="Kawashima T."/>
            <person name="Robinson-Rechavi M."/>
            <person name="Shoguchi E."/>
            <person name="Terry A."/>
            <person name="Yu J.-K."/>
            <person name="Benito-Gutierrez E.L."/>
            <person name="Dubchak I."/>
            <person name="Garcia-Fernandez J."/>
            <person name="Gibson-Brown J.J."/>
            <person name="Grigoriev I.V."/>
            <person name="Horton A.C."/>
            <person name="de Jong P.J."/>
            <person name="Jurka J."/>
            <person name="Kapitonov V.V."/>
            <person name="Kohara Y."/>
            <person name="Kuroki Y."/>
            <person name="Lindquist E."/>
            <person name="Lucas S."/>
            <person name="Osoegawa K."/>
            <person name="Pennacchio L.A."/>
            <person name="Salamov A.A."/>
            <person name="Satou Y."/>
            <person name="Sauka-Spengler T."/>
            <person name="Schmutz J."/>
            <person name="Shin-I T."/>
            <person name="Toyoda A."/>
            <person name="Bronner-Fraser M."/>
            <person name="Fujiyama A."/>
            <person name="Holland L.Z."/>
            <person name="Holland P.W.H."/>
            <person name="Satoh N."/>
            <person name="Rokhsar D.S."/>
        </authorList>
    </citation>
    <scope>NUCLEOTIDE SEQUENCE [LARGE SCALE GENOMIC DNA]</scope>
    <source>
        <strain evidence="3">S238N-H82</strain>
        <tissue evidence="3">Testes</tissue>
    </source>
</reference>
<keyword evidence="2" id="KW-0812">Transmembrane</keyword>
<feature type="region of interest" description="Disordered" evidence="1">
    <location>
        <begin position="94"/>
        <end position="119"/>
    </location>
</feature>
<evidence type="ECO:0000256" key="2">
    <source>
        <dbReference type="SAM" id="Phobius"/>
    </source>
</evidence>
<evidence type="ECO:0000313" key="3">
    <source>
        <dbReference type="EMBL" id="EEN58060.1"/>
    </source>
</evidence>
<name>C3YNV0_BRAFL</name>
<dbReference type="EMBL" id="GG666535">
    <property type="protein sequence ID" value="EEN58060.1"/>
    <property type="molecule type" value="Genomic_DNA"/>
</dbReference>
<organism>
    <name type="scientific">Branchiostoma floridae</name>
    <name type="common">Florida lancelet</name>
    <name type="synonym">Amphioxus</name>
    <dbReference type="NCBI Taxonomy" id="7739"/>
    <lineage>
        <taxon>Eukaryota</taxon>
        <taxon>Metazoa</taxon>
        <taxon>Chordata</taxon>
        <taxon>Cephalochordata</taxon>
        <taxon>Leptocardii</taxon>
        <taxon>Amphioxiformes</taxon>
        <taxon>Branchiostomatidae</taxon>
        <taxon>Branchiostoma</taxon>
    </lineage>
</organism>
<accession>C3YNV0</accession>
<dbReference type="AlphaFoldDB" id="C3YNV0"/>
<dbReference type="InParanoid" id="C3YNV0"/>
<feature type="transmembrane region" description="Helical" evidence="2">
    <location>
        <begin position="189"/>
        <end position="206"/>
    </location>
</feature>
<feature type="compositionally biased region" description="Basic and acidic residues" evidence="1">
    <location>
        <begin position="101"/>
        <end position="112"/>
    </location>
</feature>
<gene>
    <name evidence="3" type="ORF">BRAFLDRAFT_94451</name>
</gene>
<evidence type="ECO:0000256" key="1">
    <source>
        <dbReference type="SAM" id="MobiDB-lite"/>
    </source>
</evidence>
<sequence>MAEVKVDISGRSPVKPNGAKKKTVTFVASSKKFKVTAKPPSTLDLSYTTDDVTSQSGPFDIDNEDIVSSLLRSSSPSLKTRDVDLVVDTSDIANDVTATDPEERKDQDEPKTAKSLTDVSSCDHQFSVRVRRASSQTSGTKPSPAVLKARCVRRRLNRFVCLFVCSSSQPSGTKPSPAVLRARCVRRRINRFVCLFVCLFVCYAVSQASGTKLGPAVLKARCVRRRINSLRHQAGSCRAEGQVCPPENQQI</sequence>